<organism evidence="1 2">
    <name type="scientific">Paraburkholderia dioscoreae</name>
    <dbReference type="NCBI Taxonomy" id="2604047"/>
    <lineage>
        <taxon>Bacteria</taxon>
        <taxon>Pseudomonadati</taxon>
        <taxon>Pseudomonadota</taxon>
        <taxon>Betaproteobacteria</taxon>
        <taxon>Burkholderiales</taxon>
        <taxon>Burkholderiaceae</taxon>
        <taxon>Paraburkholderia</taxon>
    </lineage>
</organism>
<protein>
    <submittedName>
        <fullName evidence="1">Uncharacterized protein</fullName>
    </submittedName>
</protein>
<dbReference type="Proteomes" id="UP000325811">
    <property type="component" value="Chromosome I"/>
</dbReference>
<proteinExistence type="predicted"/>
<reference evidence="1 2" key="1">
    <citation type="submission" date="2019-08" db="EMBL/GenBank/DDBJ databases">
        <authorList>
            <person name="Herpell B J."/>
        </authorList>
    </citation>
    <scope>NUCLEOTIDE SEQUENCE [LARGE SCALE GENOMIC DNA]</scope>
    <source>
        <strain evidence="2">Msb3</strain>
    </source>
</reference>
<sequence length="102" mass="10459">MLSVGTATAIPKQHAGAAGAMRAVFVARRGTVKAKTQAVNQLAALLVSAPREMRDRRLKAKTTACVEGCAHVRPFGQNADAASAYEHTAVVCEALVGIGSGA</sequence>
<dbReference type="AlphaFoldDB" id="A0A5Q4YSX4"/>
<gene>
    <name evidence="1" type="ORF">PDMSB3_1599</name>
</gene>
<evidence type="ECO:0000313" key="1">
    <source>
        <dbReference type="EMBL" id="VVD28055.1"/>
    </source>
</evidence>
<accession>A0A5Q4YSX4</accession>
<evidence type="ECO:0000313" key="2">
    <source>
        <dbReference type="Proteomes" id="UP000325811"/>
    </source>
</evidence>
<name>A0A5Q4YSX4_9BURK</name>
<dbReference type="KEGG" id="pdio:PDMSB3_1599"/>
<dbReference type="EMBL" id="LR699553">
    <property type="protein sequence ID" value="VVD28055.1"/>
    <property type="molecule type" value="Genomic_DNA"/>
</dbReference>
<keyword evidence="2" id="KW-1185">Reference proteome</keyword>